<dbReference type="EMBL" id="JAWRVE010000070">
    <property type="protein sequence ID" value="KAL1864201.1"/>
    <property type="molecule type" value="Genomic_DNA"/>
</dbReference>
<dbReference type="InterPro" id="IPR016181">
    <property type="entry name" value="Acyl_CoA_acyltransferase"/>
</dbReference>
<accession>A0ABR3WKM2</accession>
<evidence type="ECO:0000313" key="2">
    <source>
        <dbReference type="Proteomes" id="UP001583177"/>
    </source>
</evidence>
<protein>
    <recommendedName>
        <fullName evidence="3">N-acetyltransferase domain-containing protein</fullName>
    </recommendedName>
</protein>
<dbReference type="SUPFAM" id="SSF55729">
    <property type="entry name" value="Acyl-CoA N-acyltransferases (Nat)"/>
    <property type="match status" value="1"/>
</dbReference>
<comment type="caution">
    <text evidence="1">The sequence shown here is derived from an EMBL/GenBank/DDBJ whole genome shotgun (WGS) entry which is preliminary data.</text>
</comment>
<name>A0ABR3WKM2_9PEZI</name>
<reference evidence="1 2" key="1">
    <citation type="journal article" date="2024" name="IMA Fungus">
        <title>IMA Genome - F19 : A genome assembly and annotation guide to empower mycologists, including annotated draft genome sequences of Ceratocystis pirilliformis, Diaporthe australafricana, Fusarium ophioides, Paecilomyces lecythidis, and Sporothrix stenoceras.</title>
        <authorList>
            <person name="Aylward J."/>
            <person name="Wilson A.M."/>
            <person name="Visagie C.M."/>
            <person name="Spraker J."/>
            <person name="Barnes I."/>
            <person name="Buitendag C."/>
            <person name="Ceriani C."/>
            <person name="Del Mar Angel L."/>
            <person name="du Plessis D."/>
            <person name="Fuchs T."/>
            <person name="Gasser K."/>
            <person name="Kramer D."/>
            <person name="Li W."/>
            <person name="Munsamy K."/>
            <person name="Piso A."/>
            <person name="Price J.L."/>
            <person name="Sonnekus B."/>
            <person name="Thomas C."/>
            <person name="van der Nest A."/>
            <person name="van Dijk A."/>
            <person name="van Heerden A."/>
            <person name="van Vuuren N."/>
            <person name="Yilmaz N."/>
            <person name="Duong T.A."/>
            <person name="van der Merwe N.A."/>
            <person name="Wingfield M.J."/>
            <person name="Wingfield B.D."/>
        </authorList>
    </citation>
    <scope>NUCLEOTIDE SEQUENCE [LARGE SCALE GENOMIC DNA]</scope>
    <source>
        <strain evidence="1 2">CMW 18300</strain>
    </source>
</reference>
<dbReference type="Proteomes" id="UP001583177">
    <property type="component" value="Unassembled WGS sequence"/>
</dbReference>
<dbReference type="Gene3D" id="3.40.630.30">
    <property type="match status" value="1"/>
</dbReference>
<evidence type="ECO:0008006" key="3">
    <source>
        <dbReference type="Google" id="ProtNLM"/>
    </source>
</evidence>
<organism evidence="1 2">
    <name type="scientific">Diaporthe australafricana</name>
    <dbReference type="NCBI Taxonomy" id="127596"/>
    <lineage>
        <taxon>Eukaryota</taxon>
        <taxon>Fungi</taxon>
        <taxon>Dikarya</taxon>
        <taxon>Ascomycota</taxon>
        <taxon>Pezizomycotina</taxon>
        <taxon>Sordariomycetes</taxon>
        <taxon>Sordariomycetidae</taxon>
        <taxon>Diaporthales</taxon>
        <taxon>Diaporthaceae</taxon>
        <taxon>Diaporthe</taxon>
    </lineage>
</organism>
<proteinExistence type="predicted"/>
<evidence type="ECO:0000313" key="1">
    <source>
        <dbReference type="EMBL" id="KAL1864201.1"/>
    </source>
</evidence>
<sequence>MAGIKSRIDLIPWDFTSEEHQQRMYLQRLACGWRSEEIQKWVELGRAGNKTLYWIVLAEDWSDRDTLSSQHIAEYPQESTPIADTAPTHWQQPRTPSNRAFNPVGHIALDLRAEENAHLNLTDDGIVWVAGLYISWSLQRYGLGREVMRLIEELASLEPLNAKWIVLDTMPRDQQMKPEFIQKVYIAQGHKAPAVPIQDWYERQGYQSFARDVAAYKWVNPVTGDSGDFDYLFLRKSL</sequence>
<gene>
    <name evidence="1" type="ORF">Daus18300_007798</name>
</gene>
<keyword evidence="2" id="KW-1185">Reference proteome</keyword>